<gene>
    <name evidence="3" type="ORF">DFQ59_11845</name>
</gene>
<evidence type="ECO:0000259" key="1">
    <source>
        <dbReference type="Pfam" id="PF00534"/>
    </source>
</evidence>
<dbReference type="InterPro" id="IPR050194">
    <property type="entry name" value="Glycosyltransferase_grp1"/>
</dbReference>
<dbReference type="Pfam" id="PF00534">
    <property type="entry name" value="Glycos_transf_1"/>
    <property type="match status" value="1"/>
</dbReference>
<comment type="caution">
    <text evidence="3">The sequence shown here is derived from an EMBL/GenBank/DDBJ whole genome shotgun (WGS) entry which is preliminary data.</text>
</comment>
<sequence>MVSDVYFPRINGVSTSIQTFWRELSERGHELTLVAPDYGIEGADPEGLIRIPSRYLPMDPEDRMLRLRAIYARLPEFARRGYDLVHVQTPFVAHFAGVRLARRLGLPRVESYHTFFEEYLHHYVRWLPDASMRLAARKFSRWQCNNVDALVVPSSAMLERLRAYGVKTPAAIIPTGIEPRDFQSGNGERFRSAHGIGPERPVLVHVGRVAREKNIGFLLRVVERLRREIPDVLLVVAGEGPARHELEREAAALGLAGNVRFVGYLARDGALQDCYRAGDAFVFASRTETQGLVLLEAMALGVPVVSTAVMGTRDILAPGRGALVATEAVEDFAARALRILRDPRLRRRLSGEARAWAGEWTAGALAERMIGFYARVVEAHRRGESPVTAGAAGVVPCGEKEGA</sequence>
<accession>A0A369BLG2</accession>
<dbReference type="Gene3D" id="3.40.50.2000">
    <property type="entry name" value="Glycogen Phosphorylase B"/>
    <property type="match status" value="2"/>
</dbReference>
<dbReference type="PANTHER" id="PTHR45947:SF3">
    <property type="entry name" value="SULFOQUINOVOSYL TRANSFERASE SQD2"/>
    <property type="match status" value="1"/>
</dbReference>
<evidence type="ECO:0000313" key="4">
    <source>
        <dbReference type="Proteomes" id="UP000252707"/>
    </source>
</evidence>
<dbReference type="Proteomes" id="UP000252707">
    <property type="component" value="Unassembled WGS sequence"/>
</dbReference>
<evidence type="ECO:0000313" key="3">
    <source>
        <dbReference type="EMBL" id="RCX22432.1"/>
    </source>
</evidence>
<proteinExistence type="predicted"/>
<keyword evidence="4" id="KW-1185">Reference proteome</keyword>
<evidence type="ECO:0000259" key="2">
    <source>
        <dbReference type="Pfam" id="PF13439"/>
    </source>
</evidence>
<protein>
    <submittedName>
        <fullName evidence="3">Glycosyltransferase involved in cell wall biosynthesis</fullName>
    </submittedName>
</protein>
<dbReference type="EMBL" id="QPJY01000018">
    <property type="protein sequence ID" value="RCX22432.1"/>
    <property type="molecule type" value="Genomic_DNA"/>
</dbReference>
<organism evidence="3 4">
    <name type="scientific">Thioalbus denitrificans</name>
    <dbReference type="NCBI Taxonomy" id="547122"/>
    <lineage>
        <taxon>Bacteria</taxon>
        <taxon>Pseudomonadati</taxon>
        <taxon>Pseudomonadota</taxon>
        <taxon>Gammaproteobacteria</taxon>
        <taxon>Chromatiales</taxon>
        <taxon>Ectothiorhodospiraceae</taxon>
        <taxon>Thioalbus</taxon>
    </lineage>
</organism>
<feature type="domain" description="Glycosyl transferase family 1" evidence="1">
    <location>
        <begin position="188"/>
        <end position="356"/>
    </location>
</feature>
<dbReference type="SUPFAM" id="SSF53756">
    <property type="entry name" value="UDP-Glycosyltransferase/glycogen phosphorylase"/>
    <property type="match status" value="1"/>
</dbReference>
<dbReference type="InterPro" id="IPR028098">
    <property type="entry name" value="Glyco_trans_4-like_N"/>
</dbReference>
<reference evidence="3 4" key="1">
    <citation type="submission" date="2018-07" db="EMBL/GenBank/DDBJ databases">
        <title>Genomic Encyclopedia of Type Strains, Phase IV (KMG-IV): sequencing the most valuable type-strain genomes for metagenomic binning, comparative biology and taxonomic classification.</title>
        <authorList>
            <person name="Goeker M."/>
        </authorList>
    </citation>
    <scope>NUCLEOTIDE SEQUENCE [LARGE SCALE GENOMIC DNA]</scope>
    <source>
        <strain evidence="3 4">DSM 26407</strain>
    </source>
</reference>
<dbReference type="PANTHER" id="PTHR45947">
    <property type="entry name" value="SULFOQUINOVOSYL TRANSFERASE SQD2"/>
    <property type="match status" value="1"/>
</dbReference>
<dbReference type="AlphaFoldDB" id="A0A369BLG2"/>
<dbReference type="GO" id="GO:0016757">
    <property type="term" value="F:glycosyltransferase activity"/>
    <property type="evidence" value="ECO:0007669"/>
    <property type="project" value="InterPro"/>
</dbReference>
<keyword evidence="3" id="KW-0808">Transferase</keyword>
<feature type="domain" description="Glycosyltransferase subfamily 4-like N-terminal" evidence="2">
    <location>
        <begin position="10"/>
        <end position="179"/>
    </location>
</feature>
<name>A0A369BLG2_9GAMM</name>
<dbReference type="Pfam" id="PF13439">
    <property type="entry name" value="Glyco_transf_4"/>
    <property type="match status" value="1"/>
</dbReference>
<dbReference type="InterPro" id="IPR001296">
    <property type="entry name" value="Glyco_trans_1"/>
</dbReference>